<protein>
    <submittedName>
        <fullName evidence="2">Uncharacterized protein</fullName>
    </submittedName>
</protein>
<comment type="caution">
    <text evidence="2">The sequence shown here is derived from an EMBL/GenBank/DDBJ whole genome shotgun (WGS) entry which is preliminary data.</text>
</comment>
<dbReference type="EMBL" id="MU859090">
    <property type="protein sequence ID" value="KAK3954446.1"/>
    <property type="molecule type" value="Genomic_DNA"/>
</dbReference>
<name>A0AAN6P0L2_9PEZI</name>
<dbReference type="Proteomes" id="UP001303222">
    <property type="component" value="Unassembled WGS sequence"/>
</dbReference>
<keyword evidence="1" id="KW-1133">Transmembrane helix</keyword>
<keyword evidence="1" id="KW-0472">Membrane</keyword>
<keyword evidence="1" id="KW-0812">Transmembrane</keyword>
<evidence type="ECO:0000313" key="2">
    <source>
        <dbReference type="EMBL" id="KAK3954446.1"/>
    </source>
</evidence>
<reference evidence="2" key="2">
    <citation type="submission" date="2023-06" db="EMBL/GenBank/DDBJ databases">
        <authorList>
            <consortium name="Lawrence Berkeley National Laboratory"/>
            <person name="Mondo S.J."/>
            <person name="Hensen N."/>
            <person name="Bonometti L."/>
            <person name="Westerberg I."/>
            <person name="Brannstrom I.O."/>
            <person name="Guillou S."/>
            <person name="Cros-Aarteil S."/>
            <person name="Calhoun S."/>
            <person name="Haridas S."/>
            <person name="Kuo A."/>
            <person name="Pangilinan J."/>
            <person name="Riley R."/>
            <person name="Labutti K."/>
            <person name="Andreopoulos B."/>
            <person name="Lipzen A."/>
            <person name="Chen C."/>
            <person name="Yanf M."/>
            <person name="Daum C."/>
            <person name="Ng V."/>
            <person name="Clum A."/>
            <person name="Steindorff A."/>
            <person name="Ohm R."/>
            <person name="Martin F."/>
            <person name="Silar P."/>
            <person name="Natvig D."/>
            <person name="Lalanne C."/>
            <person name="Gautier V."/>
            <person name="Ament-Velasquez S.L."/>
            <person name="Kruys A."/>
            <person name="Hutchinson M.I."/>
            <person name="Powell A.J."/>
            <person name="Barry K."/>
            <person name="Miller A.N."/>
            <person name="Grigoriev I.V."/>
            <person name="Debuchy R."/>
            <person name="Gladieux P."/>
            <person name="Thoren M.H."/>
            <person name="Johannesson H."/>
        </authorList>
    </citation>
    <scope>NUCLEOTIDE SEQUENCE</scope>
    <source>
        <strain evidence="2">CBS 626.80</strain>
    </source>
</reference>
<accession>A0AAN6P0L2</accession>
<sequence length="114" mass="13652">MVYFLFFWFIFLVYPGWFGMYAWKCMRGRLGVLGAQTIRRCLWLFFFAVRQRSQIKGSFMMVVERSQHCFTSTQIKELLRFLFGEDVSTARTVTYTQITGLLSRLFQHRLSPNH</sequence>
<proteinExistence type="predicted"/>
<feature type="transmembrane region" description="Helical" evidence="1">
    <location>
        <begin position="6"/>
        <end position="23"/>
    </location>
</feature>
<evidence type="ECO:0000256" key="1">
    <source>
        <dbReference type="SAM" id="Phobius"/>
    </source>
</evidence>
<organism evidence="2 3">
    <name type="scientific">Pseudoneurospora amorphoporcata</name>
    <dbReference type="NCBI Taxonomy" id="241081"/>
    <lineage>
        <taxon>Eukaryota</taxon>
        <taxon>Fungi</taxon>
        <taxon>Dikarya</taxon>
        <taxon>Ascomycota</taxon>
        <taxon>Pezizomycotina</taxon>
        <taxon>Sordariomycetes</taxon>
        <taxon>Sordariomycetidae</taxon>
        <taxon>Sordariales</taxon>
        <taxon>Sordariaceae</taxon>
        <taxon>Pseudoneurospora</taxon>
    </lineage>
</organism>
<keyword evidence="3" id="KW-1185">Reference proteome</keyword>
<gene>
    <name evidence="2" type="ORF">QBC32DRAFT_336402</name>
</gene>
<evidence type="ECO:0000313" key="3">
    <source>
        <dbReference type="Proteomes" id="UP001303222"/>
    </source>
</evidence>
<dbReference type="AlphaFoldDB" id="A0AAN6P0L2"/>
<reference evidence="2" key="1">
    <citation type="journal article" date="2023" name="Mol. Phylogenet. Evol.">
        <title>Genome-scale phylogeny and comparative genomics of the fungal order Sordariales.</title>
        <authorList>
            <person name="Hensen N."/>
            <person name="Bonometti L."/>
            <person name="Westerberg I."/>
            <person name="Brannstrom I.O."/>
            <person name="Guillou S."/>
            <person name="Cros-Aarteil S."/>
            <person name="Calhoun S."/>
            <person name="Haridas S."/>
            <person name="Kuo A."/>
            <person name="Mondo S."/>
            <person name="Pangilinan J."/>
            <person name="Riley R."/>
            <person name="LaButti K."/>
            <person name="Andreopoulos B."/>
            <person name="Lipzen A."/>
            <person name="Chen C."/>
            <person name="Yan M."/>
            <person name="Daum C."/>
            <person name="Ng V."/>
            <person name="Clum A."/>
            <person name="Steindorff A."/>
            <person name="Ohm R.A."/>
            <person name="Martin F."/>
            <person name="Silar P."/>
            <person name="Natvig D.O."/>
            <person name="Lalanne C."/>
            <person name="Gautier V."/>
            <person name="Ament-Velasquez S.L."/>
            <person name="Kruys A."/>
            <person name="Hutchinson M.I."/>
            <person name="Powell A.J."/>
            <person name="Barry K."/>
            <person name="Miller A.N."/>
            <person name="Grigoriev I.V."/>
            <person name="Debuchy R."/>
            <person name="Gladieux P."/>
            <person name="Hiltunen Thoren M."/>
            <person name="Johannesson H."/>
        </authorList>
    </citation>
    <scope>NUCLEOTIDE SEQUENCE</scope>
    <source>
        <strain evidence="2">CBS 626.80</strain>
    </source>
</reference>